<feature type="region of interest" description="Disordered" evidence="10">
    <location>
        <begin position="195"/>
        <end position="222"/>
    </location>
</feature>
<dbReference type="GO" id="GO:0004252">
    <property type="term" value="F:serine-type endopeptidase activity"/>
    <property type="evidence" value="ECO:0007669"/>
    <property type="project" value="UniProtKB-UniRule"/>
</dbReference>
<name>A0A485L6D8_9STRA</name>
<evidence type="ECO:0000259" key="11">
    <source>
        <dbReference type="PROSITE" id="PS51695"/>
    </source>
</evidence>
<keyword evidence="14" id="KW-1185">Reference proteome</keyword>
<evidence type="ECO:0000256" key="9">
    <source>
        <dbReference type="PROSITE-ProRule" id="PRU01032"/>
    </source>
</evidence>
<feature type="binding site" evidence="9">
    <location>
        <position position="589"/>
    </location>
    <ligand>
        <name>Ca(2+)</name>
        <dbReference type="ChEBI" id="CHEBI:29108"/>
    </ligand>
</feature>
<evidence type="ECO:0000256" key="3">
    <source>
        <dbReference type="ARBA" id="ARBA00022801"/>
    </source>
</evidence>
<feature type="active site" description="Charge relay system" evidence="9">
    <location>
        <position position="519"/>
    </location>
</feature>
<evidence type="ECO:0000256" key="10">
    <source>
        <dbReference type="SAM" id="MobiDB-lite"/>
    </source>
</evidence>
<dbReference type="AlphaFoldDB" id="A0A485L6D8"/>
<dbReference type="InterPro" id="IPR050819">
    <property type="entry name" value="Tripeptidyl-peptidase_I"/>
</dbReference>
<dbReference type="GO" id="GO:0046872">
    <property type="term" value="F:metal ion binding"/>
    <property type="evidence" value="ECO:0007669"/>
    <property type="project" value="UniProtKB-UniRule"/>
</dbReference>
<evidence type="ECO:0000313" key="12">
    <source>
        <dbReference type="EMBL" id="KAF0692511.1"/>
    </source>
</evidence>
<dbReference type="Gene3D" id="3.40.50.200">
    <property type="entry name" value="Peptidase S8/S53 domain"/>
    <property type="match status" value="1"/>
</dbReference>
<dbReference type="GO" id="GO:0008240">
    <property type="term" value="F:tripeptidyl-peptidase activity"/>
    <property type="evidence" value="ECO:0007669"/>
    <property type="project" value="TreeGrafter"/>
</dbReference>
<reference evidence="12" key="2">
    <citation type="submission" date="2019-06" db="EMBL/GenBank/DDBJ databases">
        <title>Genomics analysis of Aphanomyces spp. identifies a new class of oomycete effector associated with host adaptation.</title>
        <authorList>
            <person name="Gaulin E."/>
        </authorList>
    </citation>
    <scope>NUCLEOTIDE SEQUENCE</scope>
    <source>
        <strain evidence="12">CBS 578.67</strain>
    </source>
</reference>
<feature type="active site" description="Charge relay system" evidence="9">
    <location>
        <position position="297"/>
    </location>
</feature>
<dbReference type="PANTHER" id="PTHR14218:SF15">
    <property type="entry name" value="TRIPEPTIDYL-PEPTIDASE 1"/>
    <property type="match status" value="1"/>
</dbReference>
<dbReference type="InterPro" id="IPR036852">
    <property type="entry name" value="Peptidase_S8/S53_dom_sf"/>
</dbReference>
<dbReference type="PROSITE" id="PS51695">
    <property type="entry name" value="SEDOLISIN"/>
    <property type="match status" value="1"/>
</dbReference>
<dbReference type="PANTHER" id="PTHR14218">
    <property type="entry name" value="PROTEASE S8 TRIPEPTIDYL PEPTIDASE I CLN2"/>
    <property type="match status" value="1"/>
</dbReference>
<evidence type="ECO:0000256" key="5">
    <source>
        <dbReference type="ARBA" id="ARBA00022837"/>
    </source>
</evidence>
<comment type="cofactor">
    <cofactor evidence="9">
        <name>Ca(2+)</name>
        <dbReference type="ChEBI" id="CHEBI:29108"/>
    </cofactor>
    <text evidence="9">Binds 1 Ca(2+) ion per subunit.</text>
</comment>
<evidence type="ECO:0000313" key="14">
    <source>
        <dbReference type="Proteomes" id="UP000332933"/>
    </source>
</evidence>
<dbReference type="SMART" id="SM00944">
    <property type="entry name" value="Pro-kuma_activ"/>
    <property type="match status" value="1"/>
</dbReference>
<accession>A0A485L6D8</accession>
<dbReference type="SUPFAM" id="SSF52743">
    <property type="entry name" value="Subtilisin-like"/>
    <property type="match status" value="1"/>
</dbReference>
<feature type="active site" description="Charge relay system" evidence="9">
    <location>
        <position position="301"/>
    </location>
</feature>
<reference evidence="13 14" key="1">
    <citation type="submission" date="2019-03" db="EMBL/GenBank/DDBJ databases">
        <authorList>
            <person name="Gaulin E."/>
            <person name="Dumas B."/>
        </authorList>
    </citation>
    <scope>NUCLEOTIDE SEQUENCE [LARGE SCALE GENOMIC DNA]</scope>
    <source>
        <strain evidence="13">CBS 568.67</strain>
    </source>
</reference>
<keyword evidence="4 9" id="KW-0720">Serine protease</keyword>
<protein>
    <recommendedName>
        <fullName evidence="8">subtilisin</fullName>
        <ecNumber evidence="8">3.4.21.62</ecNumber>
    </recommendedName>
</protein>
<dbReference type="SUPFAM" id="SSF54897">
    <property type="entry name" value="Protease propeptides/inhibitors"/>
    <property type="match status" value="1"/>
</dbReference>
<comment type="catalytic activity">
    <reaction evidence="7">
        <text>Hydrolysis of proteins with broad specificity for peptide bonds, and a preference for a large uncharged residue in P1. Hydrolyzes peptide amides.</text>
        <dbReference type="EC" id="3.4.21.62"/>
    </reaction>
</comment>
<feature type="binding site" evidence="9">
    <location>
        <position position="564"/>
    </location>
    <ligand>
        <name>Ca(2+)</name>
        <dbReference type="ChEBI" id="CHEBI:29108"/>
    </ligand>
</feature>
<feature type="binding site" evidence="9">
    <location>
        <position position="565"/>
    </location>
    <ligand>
        <name>Ca(2+)</name>
        <dbReference type="ChEBI" id="CHEBI:29108"/>
    </ligand>
</feature>
<dbReference type="CDD" id="cd04056">
    <property type="entry name" value="Peptidases_S53"/>
    <property type="match status" value="1"/>
</dbReference>
<keyword evidence="5 9" id="KW-0106">Calcium</keyword>
<organism evidence="13 14">
    <name type="scientific">Aphanomyces stellatus</name>
    <dbReference type="NCBI Taxonomy" id="120398"/>
    <lineage>
        <taxon>Eukaryota</taxon>
        <taxon>Sar</taxon>
        <taxon>Stramenopiles</taxon>
        <taxon>Oomycota</taxon>
        <taxon>Saprolegniomycetes</taxon>
        <taxon>Saprolegniales</taxon>
        <taxon>Verrucalvaceae</taxon>
        <taxon>Aphanomyces</taxon>
    </lineage>
</organism>
<evidence type="ECO:0000256" key="1">
    <source>
        <dbReference type="ARBA" id="ARBA00022670"/>
    </source>
</evidence>
<dbReference type="Pfam" id="PF09286">
    <property type="entry name" value="Pro-kuma_activ"/>
    <property type="match status" value="1"/>
</dbReference>
<dbReference type="InterPro" id="IPR030400">
    <property type="entry name" value="Sedolisin_dom"/>
</dbReference>
<keyword evidence="6" id="KW-0865">Zymogen</keyword>
<dbReference type="CDD" id="cd11377">
    <property type="entry name" value="Pro-peptidase_S53"/>
    <property type="match status" value="1"/>
</dbReference>
<sequence length="620" mass="67506">MCRRFRCRAIAREISEIESRARETTSEPNKQPRMRIFTLSLLLTLQACAAVEWTPVRRADKDALMELHITLHAADPHALPQRLEAVADIRSPHYGHYLTADAIEPLVAPSAAATAAVLGDLSRHNATTSGPVVTVALPVSSIESLFSTEIHEYEYTTGDRSTSKTALRPRDGRFTLPAAWHSHVLLLEGLEHLPRRPSSSGESHLRSHGNSNRRRRLQITEQTPAMTIGAIQDAYNFPRDLDSSVKGDVNGVVIGAFLAETYDETDLATYMQYNNLPPVRAMPTALGCHGHGAATSEASLDVQLLMGLTRNNATTVMCFTDTRDPTRKISDDNQEPFLKFMRRINAIEPAPAIVSLSYDDDEVATPAAFRVALDREFMRAGLRGTTVVAASGDNGVVGSRRLEVFGLTYCDRYQVLYPGSSPYLVSVGSTILRNSSTDGLSEIGLSITNGGAITTTGGFSDYAPRPTYQTHQVDAYLEAHARTQDLYNPHGRAVPDVAMVGHNIPIFVNGGMAIVDGTSASAPIFAALVSHMNRVRLGRGRAKMGFVTPYLYELHRVCPFLFHDVVAGSNGCGAYGQPCCGNGFAATPGWDPVTGLGTFNFGQWETHVDACEAKMRQTMQ</sequence>
<evidence type="ECO:0000256" key="2">
    <source>
        <dbReference type="ARBA" id="ARBA00022723"/>
    </source>
</evidence>
<dbReference type="EMBL" id="CAADRA010005895">
    <property type="protein sequence ID" value="VFT93194.1"/>
    <property type="molecule type" value="Genomic_DNA"/>
</dbReference>
<dbReference type="InterPro" id="IPR015366">
    <property type="entry name" value="S53_propep"/>
</dbReference>
<evidence type="ECO:0000256" key="7">
    <source>
        <dbReference type="ARBA" id="ARBA00023529"/>
    </source>
</evidence>
<dbReference type="EC" id="3.4.21.62" evidence="8"/>
<dbReference type="Proteomes" id="UP000332933">
    <property type="component" value="Unassembled WGS sequence"/>
</dbReference>
<keyword evidence="3 9" id="KW-0378">Hydrolase</keyword>
<feature type="binding site" evidence="9">
    <location>
        <position position="591"/>
    </location>
    <ligand>
        <name>Ca(2+)</name>
        <dbReference type="ChEBI" id="CHEBI:29108"/>
    </ligand>
</feature>
<evidence type="ECO:0000256" key="8">
    <source>
        <dbReference type="ARBA" id="ARBA00023619"/>
    </source>
</evidence>
<dbReference type="OrthoDB" id="2919105at2759"/>
<evidence type="ECO:0000256" key="6">
    <source>
        <dbReference type="ARBA" id="ARBA00023145"/>
    </source>
</evidence>
<dbReference type="EMBL" id="VJMH01005874">
    <property type="protein sequence ID" value="KAF0692511.1"/>
    <property type="molecule type" value="Genomic_DNA"/>
</dbReference>
<keyword evidence="1 9" id="KW-0645">Protease</keyword>
<keyword evidence="2 9" id="KW-0479">Metal-binding</keyword>
<feature type="domain" description="Peptidase S53" evidence="11">
    <location>
        <begin position="225"/>
        <end position="611"/>
    </location>
</feature>
<dbReference type="GO" id="GO:0006508">
    <property type="term" value="P:proteolysis"/>
    <property type="evidence" value="ECO:0007669"/>
    <property type="project" value="UniProtKB-KW"/>
</dbReference>
<evidence type="ECO:0000313" key="13">
    <source>
        <dbReference type="EMBL" id="VFT93194.1"/>
    </source>
</evidence>
<proteinExistence type="predicted"/>
<evidence type="ECO:0000256" key="4">
    <source>
        <dbReference type="ARBA" id="ARBA00022825"/>
    </source>
</evidence>
<gene>
    <name evidence="13" type="primary">Aste57867_16419</name>
    <name evidence="12" type="ORF">As57867_016362</name>
    <name evidence="13" type="ORF">ASTE57867_16419</name>
</gene>